<comment type="function">
    <text evidence="5">Catalyzes the two-step NADP-dependent conversion of GDP-4-dehydro-6-deoxy-D-mannose to GDP-fucose, involving an epimerase and a reductase reaction.</text>
</comment>
<feature type="active site" description="Proton donor/acceptor" evidence="5">
    <location>
        <position position="141"/>
    </location>
</feature>
<comment type="pathway">
    <text evidence="5">Nucleotide-sugar biosynthesis; GDP-L-fucose biosynthesis via de novo pathway; GDP-L-fucose from GDP-alpha-D-mannose: step 2/2.</text>
</comment>
<evidence type="ECO:0000256" key="2">
    <source>
        <dbReference type="ARBA" id="ARBA00022857"/>
    </source>
</evidence>
<keyword evidence="8" id="KW-1185">Reference proteome</keyword>
<feature type="binding site" evidence="5">
    <location>
        <position position="192"/>
    </location>
    <ligand>
        <name>substrate</name>
    </ligand>
</feature>
<dbReference type="InterPro" id="IPR028614">
    <property type="entry name" value="GDP_fucose/colitose_synth"/>
</dbReference>
<feature type="site" description="Important for catalytic activity" evidence="5">
    <location>
        <position position="112"/>
    </location>
</feature>
<dbReference type="OrthoDB" id="9811425at2"/>
<evidence type="ECO:0000313" key="7">
    <source>
        <dbReference type="EMBL" id="KST63337.1"/>
    </source>
</evidence>
<dbReference type="UniPathway" id="UPA00128">
    <property type="reaction ID" value="UER00191"/>
</dbReference>
<dbReference type="InterPro" id="IPR001509">
    <property type="entry name" value="Epimerase_deHydtase"/>
</dbReference>
<dbReference type="Proteomes" id="UP000053372">
    <property type="component" value="Unassembled WGS sequence"/>
</dbReference>
<evidence type="ECO:0000256" key="1">
    <source>
        <dbReference type="ARBA" id="ARBA00005959"/>
    </source>
</evidence>
<proteinExistence type="inferred from homology"/>
<comment type="caution">
    <text evidence="5">Lacks conserved residue(s) required for the propagation of feature annotation.</text>
</comment>
<dbReference type="HAMAP" id="MF_00956">
    <property type="entry name" value="GDP_fucose_synth"/>
    <property type="match status" value="1"/>
</dbReference>
<dbReference type="PANTHER" id="PTHR43238">
    <property type="entry name" value="GDP-L-FUCOSE SYNTHASE"/>
    <property type="match status" value="1"/>
</dbReference>
<dbReference type="GO" id="GO:0070401">
    <property type="term" value="F:NADP+ binding"/>
    <property type="evidence" value="ECO:0007669"/>
    <property type="project" value="UniProtKB-UniRule"/>
</dbReference>
<dbReference type="AlphaFoldDB" id="A0A0V7ZFM7"/>
<dbReference type="EMBL" id="LMTZ01000140">
    <property type="protein sequence ID" value="KST63337.1"/>
    <property type="molecule type" value="Genomic_DNA"/>
</dbReference>
<gene>
    <name evidence="5" type="primary">fcl</name>
    <name evidence="7" type="ORF">BC008_39330</name>
</gene>
<feature type="binding site" evidence="5">
    <location>
        <position position="207"/>
    </location>
    <ligand>
        <name>substrate</name>
    </ligand>
</feature>
<evidence type="ECO:0000256" key="3">
    <source>
        <dbReference type="ARBA" id="ARBA00023002"/>
    </source>
</evidence>
<dbReference type="PANTHER" id="PTHR43238:SF1">
    <property type="entry name" value="GDP-L-FUCOSE SYNTHASE"/>
    <property type="match status" value="1"/>
</dbReference>
<comment type="caution">
    <text evidence="7">The sequence shown here is derived from an EMBL/GenBank/DDBJ whole genome shotgun (WGS) entry which is preliminary data.</text>
</comment>
<feature type="binding site" evidence="5">
    <location>
        <position position="214"/>
    </location>
    <ligand>
        <name>substrate</name>
    </ligand>
</feature>
<evidence type="ECO:0000259" key="6">
    <source>
        <dbReference type="Pfam" id="PF01370"/>
    </source>
</evidence>
<dbReference type="InterPro" id="IPR036291">
    <property type="entry name" value="NAD(P)-bd_dom_sf"/>
</dbReference>
<feature type="binding site" evidence="5">
    <location>
        <begin position="168"/>
        <end position="171"/>
    </location>
    <ligand>
        <name>NADP(+)</name>
        <dbReference type="ChEBI" id="CHEBI:58349"/>
    </ligand>
</feature>
<keyword evidence="5" id="KW-0511">Multifunctional enzyme</keyword>
<keyword evidence="4 5" id="KW-0413">Isomerase</keyword>
<dbReference type="SUPFAM" id="SSF51735">
    <property type="entry name" value="NAD(P)-binding Rossmann-fold domains"/>
    <property type="match status" value="1"/>
</dbReference>
<dbReference type="GO" id="GO:0050577">
    <property type="term" value="F:GDP-L-fucose synthase activity"/>
    <property type="evidence" value="ECO:0007669"/>
    <property type="project" value="UniProtKB-UniRule"/>
</dbReference>
<dbReference type="CDD" id="cd05239">
    <property type="entry name" value="GDP_FS_SDR_e"/>
    <property type="match status" value="1"/>
</dbReference>
<feature type="site" description="Important for catalytic activity" evidence="5">
    <location>
        <position position="114"/>
    </location>
</feature>
<dbReference type="GO" id="GO:0016853">
    <property type="term" value="F:isomerase activity"/>
    <property type="evidence" value="ECO:0007669"/>
    <property type="project" value="UniProtKB-KW"/>
</dbReference>
<dbReference type="Gene3D" id="3.90.25.10">
    <property type="entry name" value="UDP-galactose 4-epimerase, domain 1"/>
    <property type="match status" value="1"/>
</dbReference>
<dbReference type="GO" id="GO:0042351">
    <property type="term" value="P:'de novo' GDP-L-fucose biosynthetic process"/>
    <property type="evidence" value="ECO:0007669"/>
    <property type="project" value="UniProtKB-UniRule"/>
</dbReference>
<accession>A0A0V7ZFM7</accession>
<evidence type="ECO:0000256" key="5">
    <source>
        <dbReference type="HAMAP-Rule" id="MF_00956"/>
    </source>
</evidence>
<sequence length="318" mass="35802">MKCLELEKKRILVTGGAGFLGNQVIEQLCKAGANREKITVPRSRECDLRVMENCKQAADQRDIIIHLAAHVGGIGLNREKPAELFYDNLMMGTQLIHAAYEAGVEKFVCVGTICAYPKFTPVPFKEDNLWNGYPEETNAPYGIAKKALLVQLEAYRQQYDFNGIYLLPVNLYGPEDNFNPKSSHVIPALIRKVHEAQMSGVTRIPVWGDGSPTREFLYSEDAARGIVMGTQYYNESDPVNLGTGYEISIRDLIDLICELMEFEGEIVWETDKPNGQPRRCLDTQKAKQAFGFTAQVDFKQGLKNTVEWYRQNAPQLVA</sequence>
<dbReference type="RefSeq" id="WP_027838847.1">
    <property type="nucleotide sequence ID" value="NZ_LMTZ01000140.1"/>
</dbReference>
<dbReference type="Gene3D" id="3.40.50.720">
    <property type="entry name" value="NAD(P)-binding Rossmann-like Domain"/>
    <property type="match status" value="1"/>
</dbReference>
<feature type="binding site" evidence="5">
    <location>
        <position position="145"/>
    </location>
    <ligand>
        <name>NADP(+)</name>
        <dbReference type="ChEBI" id="CHEBI:58349"/>
    </ligand>
</feature>
<organism evidence="7 8">
    <name type="scientific">Mastigocoleus testarum BC008</name>
    <dbReference type="NCBI Taxonomy" id="371196"/>
    <lineage>
        <taxon>Bacteria</taxon>
        <taxon>Bacillati</taxon>
        <taxon>Cyanobacteriota</taxon>
        <taxon>Cyanophyceae</taxon>
        <taxon>Nostocales</taxon>
        <taxon>Hapalosiphonaceae</taxon>
        <taxon>Mastigocoleus</taxon>
    </lineage>
</organism>
<evidence type="ECO:0000313" key="8">
    <source>
        <dbReference type="Proteomes" id="UP000053372"/>
    </source>
</evidence>
<evidence type="ECO:0000256" key="4">
    <source>
        <dbReference type="ARBA" id="ARBA00023235"/>
    </source>
</evidence>
<keyword evidence="2 5" id="KW-0521">NADP</keyword>
<feature type="domain" description="NAD-dependent epimerase/dehydratase" evidence="6">
    <location>
        <begin position="11"/>
        <end position="242"/>
    </location>
</feature>
<protein>
    <recommendedName>
        <fullName evidence="5">GDP-L-fucose synthase</fullName>
        <ecNumber evidence="5">1.1.1.271</ecNumber>
    </recommendedName>
    <alternativeName>
        <fullName evidence="5">GDP-4-keto-6-deoxy-D-mannose-3,5-epimerase-4-reductase</fullName>
    </alternativeName>
</protein>
<feature type="binding site" evidence="5">
    <location>
        <position position="184"/>
    </location>
    <ligand>
        <name>NADP(+)</name>
        <dbReference type="ChEBI" id="CHEBI:58349"/>
    </ligand>
</feature>
<comment type="similarity">
    <text evidence="1 5">Belongs to the NAD(P)-dependent epimerase/dehydratase family. Fucose synthase subfamily.</text>
</comment>
<comment type="catalytic activity">
    <reaction evidence="5">
        <text>GDP-beta-L-fucose + NADP(+) = GDP-4-dehydro-alpha-D-rhamnose + NADPH + H(+)</text>
        <dbReference type="Rhea" id="RHEA:18885"/>
        <dbReference type="ChEBI" id="CHEBI:15378"/>
        <dbReference type="ChEBI" id="CHEBI:57273"/>
        <dbReference type="ChEBI" id="CHEBI:57783"/>
        <dbReference type="ChEBI" id="CHEBI:57964"/>
        <dbReference type="ChEBI" id="CHEBI:58349"/>
        <dbReference type="EC" id="1.1.1.271"/>
    </reaction>
</comment>
<keyword evidence="3 5" id="KW-0560">Oxidoreductase</keyword>
<reference evidence="7 8" key="1">
    <citation type="journal article" date="2015" name="Genome Announc.">
        <title>Draft Genome of the Euendolithic (true boring) Cyanobacterium Mastigocoleus testarum strain BC008.</title>
        <authorList>
            <person name="Guida B.S."/>
            <person name="Garcia-Pichel F."/>
        </authorList>
    </citation>
    <scope>NUCLEOTIDE SEQUENCE [LARGE SCALE GENOMIC DNA]</scope>
    <source>
        <strain evidence="7 8">BC008</strain>
    </source>
</reference>
<name>A0A0V7ZFM7_9CYAN</name>
<feature type="binding site" evidence="5">
    <location>
        <begin position="15"/>
        <end position="21"/>
    </location>
    <ligand>
        <name>NADP(+)</name>
        <dbReference type="ChEBI" id="CHEBI:58349"/>
    </ligand>
</feature>
<dbReference type="Pfam" id="PF01370">
    <property type="entry name" value="Epimerase"/>
    <property type="match status" value="1"/>
</dbReference>
<dbReference type="EC" id="1.1.1.271" evidence="5"/>